<dbReference type="RefSeq" id="WP_198499238.1">
    <property type="nucleotide sequence ID" value="NZ_CP065989.1"/>
</dbReference>
<feature type="compositionally biased region" description="Basic and acidic residues" evidence="1">
    <location>
        <begin position="68"/>
        <end position="77"/>
    </location>
</feature>
<dbReference type="Proteomes" id="UP000595374">
    <property type="component" value="Chromosome"/>
</dbReference>
<gene>
    <name evidence="3" type="ORF">I6H47_15325</name>
</gene>
<feature type="signal peptide" evidence="2">
    <location>
        <begin position="1"/>
        <end position="26"/>
    </location>
</feature>
<sequence length="157" mass="15949">MKAFPRLIAGTAVALAAVLTAAPLGAGLADFVLSPDHHTKRSTAPTAAPDSPQEQGEPWGGGLPGSAERGEGLERPEPLALAPRTADAAVTAATSPNLTLAAGTGGESVEARITELAADLQAGVRAGEFTQADADRVLGDMAGYIRGERTWPERVSV</sequence>
<protein>
    <submittedName>
        <fullName evidence="3">Uncharacterized protein</fullName>
    </submittedName>
</protein>
<evidence type="ECO:0000256" key="1">
    <source>
        <dbReference type="SAM" id="MobiDB-lite"/>
    </source>
</evidence>
<keyword evidence="2" id="KW-0732">Signal</keyword>
<organism evidence="3 4">
    <name type="scientific">Brevibacterium casei</name>
    <dbReference type="NCBI Taxonomy" id="33889"/>
    <lineage>
        <taxon>Bacteria</taxon>
        <taxon>Bacillati</taxon>
        <taxon>Actinomycetota</taxon>
        <taxon>Actinomycetes</taxon>
        <taxon>Micrococcales</taxon>
        <taxon>Brevibacteriaceae</taxon>
        <taxon>Brevibacterium</taxon>
    </lineage>
</organism>
<evidence type="ECO:0000313" key="4">
    <source>
        <dbReference type="Proteomes" id="UP000595374"/>
    </source>
</evidence>
<name>A0A7T4DI44_9MICO</name>
<reference evidence="3 4" key="1">
    <citation type="submission" date="2020-12" db="EMBL/GenBank/DDBJ databases">
        <title>FDA dAtabase for Regulatory Grade micrObial Sequences (FDA-ARGOS): Supporting development and validation of Infectious Disease Dx tests.</title>
        <authorList>
            <person name="Sproer C."/>
            <person name="Gronow S."/>
            <person name="Severitt S."/>
            <person name="Schroder I."/>
            <person name="Tallon L."/>
            <person name="Sadzewicz L."/>
            <person name="Zhao X."/>
            <person name="Boylan J."/>
            <person name="Ott S."/>
            <person name="Bowen H."/>
            <person name="Vavikolanu K."/>
            <person name="Mehta A."/>
            <person name="Aluvathingal J."/>
            <person name="Nadendla S."/>
            <person name="Lowell S."/>
            <person name="Myers T."/>
            <person name="Yan Y."/>
            <person name="Sichtig H."/>
        </authorList>
    </citation>
    <scope>NUCLEOTIDE SEQUENCE [LARGE SCALE GENOMIC DNA]</scope>
    <source>
        <strain evidence="3 4">FDAARGOS_990</strain>
    </source>
</reference>
<proteinExistence type="predicted"/>
<dbReference type="EMBL" id="CP065989">
    <property type="protein sequence ID" value="QQB14122.1"/>
    <property type="molecule type" value="Genomic_DNA"/>
</dbReference>
<feature type="region of interest" description="Disordered" evidence="1">
    <location>
        <begin position="37"/>
        <end position="88"/>
    </location>
</feature>
<feature type="chain" id="PRO_5038403151" evidence="2">
    <location>
        <begin position="27"/>
        <end position="157"/>
    </location>
</feature>
<accession>A0A7T4DI44</accession>
<evidence type="ECO:0000313" key="3">
    <source>
        <dbReference type="EMBL" id="QQB14122.1"/>
    </source>
</evidence>
<evidence type="ECO:0000256" key="2">
    <source>
        <dbReference type="SAM" id="SignalP"/>
    </source>
</evidence>
<dbReference type="AlphaFoldDB" id="A0A7T4DI44"/>